<dbReference type="KEGG" id="psic:J4E96_13665"/>
<dbReference type="EMBL" id="CP071868">
    <property type="protein sequence ID" value="QTE28420.1"/>
    <property type="molecule type" value="Genomic_DNA"/>
</dbReference>
<protein>
    <submittedName>
        <fullName evidence="2">SPOR domain-containing protein</fullName>
    </submittedName>
</protein>
<organism evidence="2 3">
    <name type="scientific">Pengzhenrongella sicca</name>
    <dbReference type="NCBI Taxonomy" id="2819238"/>
    <lineage>
        <taxon>Bacteria</taxon>
        <taxon>Bacillati</taxon>
        <taxon>Actinomycetota</taxon>
        <taxon>Actinomycetes</taxon>
        <taxon>Micrococcales</taxon>
        <taxon>Pengzhenrongella</taxon>
    </lineage>
</organism>
<evidence type="ECO:0000313" key="2">
    <source>
        <dbReference type="EMBL" id="QTE28420.1"/>
    </source>
</evidence>
<sequence>MAGATEPGEFWFNSETKQVEEGHQSSWQHLLGPYPTRAAAEKALEQAAERTRRWDADERERG</sequence>
<accession>A0A8A4Z922</accession>
<feature type="region of interest" description="Disordered" evidence="1">
    <location>
        <begin position="40"/>
        <end position="62"/>
    </location>
</feature>
<dbReference type="AlphaFoldDB" id="A0A8A4Z922"/>
<dbReference type="Proteomes" id="UP000663937">
    <property type="component" value="Chromosome"/>
</dbReference>
<dbReference type="RefSeq" id="WP_227422655.1">
    <property type="nucleotide sequence ID" value="NZ_CP071868.1"/>
</dbReference>
<name>A0A8A4Z922_9MICO</name>
<reference evidence="2" key="1">
    <citation type="submission" date="2021-03" db="EMBL/GenBank/DDBJ databases">
        <title>Pengzhenrongella sicca gen. nov., sp. nov., a new member of suborder Micrococcineae isolated from High-Arctic tundra soil.</title>
        <authorList>
            <person name="Peng F."/>
        </authorList>
    </citation>
    <scope>NUCLEOTIDE SEQUENCE</scope>
    <source>
        <strain evidence="2">LRZ-2</strain>
    </source>
</reference>
<evidence type="ECO:0000313" key="3">
    <source>
        <dbReference type="Proteomes" id="UP000663937"/>
    </source>
</evidence>
<keyword evidence="3" id="KW-1185">Reference proteome</keyword>
<proteinExistence type="predicted"/>
<evidence type="ECO:0000256" key="1">
    <source>
        <dbReference type="SAM" id="MobiDB-lite"/>
    </source>
</evidence>
<gene>
    <name evidence="2" type="ORF">J4E96_13665</name>
</gene>